<evidence type="ECO:0000313" key="3">
    <source>
        <dbReference type="Proteomes" id="UP001551675"/>
    </source>
</evidence>
<dbReference type="Proteomes" id="UP001551675">
    <property type="component" value="Unassembled WGS sequence"/>
</dbReference>
<proteinExistence type="predicted"/>
<organism evidence="2 3">
    <name type="scientific">Microtetraspora glauca</name>
    <dbReference type="NCBI Taxonomy" id="1996"/>
    <lineage>
        <taxon>Bacteria</taxon>
        <taxon>Bacillati</taxon>
        <taxon>Actinomycetota</taxon>
        <taxon>Actinomycetes</taxon>
        <taxon>Streptosporangiales</taxon>
        <taxon>Streptosporangiaceae</taxon>
        <taxon>Microtetraspora</taxon>
    </lineage>
</organism>
<dbReference type="PANTHER" id="PTHR24567">
    <property type="entry name" value="CRP FAMILY TRANSCRIPTIONAL REGULATORY PROTEIN"/>
    <property type="match status" value="1"/>
</dbReference>
<dbReference type="Pfam" id="PF00027">
    <property type="entry name" value="cNMP_binding"/>
    <property type="match status" value="1"/>
</dbReference>
<dbReference type="RefSeq" id="WP_061257790.1">
    <property type="nucleotide sequence ID" value="NZ_JBFALK010000017.1"/>
</dbReference>
<dbReference type="Gene3D" id="2.60.120.10">
    <property type="entry name" value="Jelly Rolls"/>
    <property type="match status" value="1"/>
</dbReference>
<dbReference type="NCBIfam" id="NF041163">
    <property type="entry name" value="encap_f2b"/>
    <property type="match status" value="1"/>
</dbReference>
<dbReference type="CDD" id="cd00038">
    <property type="entry name" value="CAP_ED"/>
    <property type="match status" value="1"/>
</dbReference>
<feature type="domain" description="Cyclic nucleotide-binding" evidence="1">
    <location>
        <begin position="96"/>
        <end position="192"/>
    </location>
</feature>
<gene>
    <name evidence="2" type="ORF">AB0I59_28215</name>
</gene>
<protein>
    <submittedName>
        <fullName evidence="2">Family 2B encapsulin nanocompartment shell protein</fullName>
    </submittedName>
</protein>
<dbReference type="EMBL" id="JBFALK010000017">
    <property type="protein sequence ID" value="MEV0972505.1"/>
    <property type="molecule type" value="Genomic_DNA"/>
</dbReference>
<name>A0ABV3GLJ4_MICGL</name>
<dbReference type="PROSITE" id="PS50042">
    <property type="entry name" value="CNMP_BINDING_3"/>
    <property type="match status" value="1"/>
</dbReference>
<accession>A0ABV3GLJ4</accession>
<dbReference type="InterPro" id="IPR018490">
    <property type="entry name" value="cNMP-bd_dom_sf"/>
</dbReference>
<dbReference type="InterPro" id="IPR045641">
    <property type="entry name" value="SrpI-like"/>
</dbReference>
<dbReference type="Pfam" id="PF19307">
    <property type="entry name" value="SrpI-like"/>
    <property type="match status" value="1"/>
</dbReference>
<dbReference type="InterPro" id="IPR050397">
    <property type="entry name" value="Env_Response_Regulators"/>
</dbReference>
<dbReference type="SMART" id="SM00100">
    <property type="entry name" value="cNMP"/>
    <property type="match status" value="1"/>
</dbReference>
<evidence type="ECO:0000259" key="1">
    <source>
        <dbReference type="PROSITE" id="PS50042"/>
    </source>
</evidence>
<comment type="caution">
    <text evidence="2">The sequence shown here is derived from an EMBL/GenBank/DDBJ whole genome shotgun (WGS) entry which is preliminary data.</text>
</comment>
<evidence type="ECO:0000313" key="2">
    <source>
        <dbReference type="EMBL" id="MEV0972505.1"/>
    </source>
</evidence>
<keyword evidence="3" id="KW-1185">Reference proteome</keyword>
<sequence length="458" mass="49978">MTSDDQPRLSLGTAAARNLATTTKSAPQMREITSRHLLRVLPWVQVKGGTYRLNRRLTHRPGAGRVMFTSADALTRIVPVTLGELPALRGFADLTILDALADRFVQRDLAPGQVLVSAGDPVDRMILIAYGRVDVAAVGEHGRSRLLGVLADGDHLGAQALSGAAMNWGFTATAGTACTVLSLPLDAFQELLDRSEPLRDHLGRFAARSRARQTKHGEAEIELAAGHVGEAALPGTFVDYEAEPREYELSVAQTILRIHTRVADLYNEPMNQTEQQLRLTIEALRERQEYELVNNREFGLLYNADLGQRIHTRTGPPTPDDLDELLCRRRKSHCFVAHPQAIAAFARQCNSRGVYPDSVQAGESMVTAWRGVPILPCDKIPISRRGLSSIIVMRVGEEDQGVIGLHRTGLPDEYQPGVSVRCTGIDEKAIASYLVSAYYSAAVLVPDAIGVLDSVEVA</sequence>
<dbReference type="InterPro" id="IPR049817">
    <property type="entry name" value="Encap_f2b"/>
</dbReference>
<dbReference type="SUPFAM" id="SSF51206">
    <property type="entry name" value="cAMP-binding domain-like"/>
    <property type="match status" value="1"/>
</dbReference>
<reference evidence="2 3" key="1">
    <citation type="submission" date="2024-06" db="EMBL/GenBank/DDBJ databases">
        <title>The Natural Products Discovery Center: Release of the First 8490 Sequenced Strains for Exploring Actinobacteria Biosynthetic Diversity.</title>
        <authorList>
            <person name="Kalkreuter E."/>
            <person name="Kautsar S.A."/>
            <person name="Yang D."/>
            <person name="Bader C.D."/>
            <person name="Teijaro C.N."/>
            <person name="Fluegel L."/>
            <person name="Davis C.M."/>
            <person name="Simpson J.R."/>
            <person name="Lauterbach L."/>
            <person name="Steele A.D."/>
            <person name="Gui C."/>
            <person name="Meng S."/>
            <person name="Li G."/>
            <person name="Viehrig K."/>
            <person name="Ye F."/>
            <person name="Su P."/>
            <person name="Kiefer A.F."/>
            <person name="Nichols A."/>
            <person name="Cepeda A.J."/>
            <person name="Yan W."/>
            <person name="Fan B."/>
            <person name="Jiang Y."/>
            <person name="Adhikari A."/>
            <person name="Zheng C.-J."/>
            <person name="Schuster L."/>
            <person name="Cowan T.M."/>
            <person name="Smanski M.J."/>
            <person name="Chevrette M.G."/>
            <person name="De Carvalho L.P.S."/>
            <person name="Shen B."/>
        </authorList>
    </citation>
    <scope>NUCLEOTIDE SEQUENCE [LARGE SCALE GENOMIC DNA]</scope>
    <source>
        <strain evidence="2 3">NPDC050100</strain>
    </source>
</reference>
<dbReference type="PANTHER" id="PTHR24567:SF74">
    <property type="entry name" value="HTH-TYPE TRANSCRIPTIONAL REGULATOR ARCR"/>
    <property type="match status" value="1"/>
</dbReference>
<dbReference type="InterPro" id="IPR000595">
    <property type="entry name" value="cNMP-bd_dom"/>
</dbReference>
<dbReference type="InterPro" id="IPR014710">
    <property type="entry name" value="RmlC-like_jellyroll"/>
</dbReference>